<dbReference type="Proteomes" id="UP000887572">
    <property type="component" value="Unplaced"/>
</dbReference>
<accession>A0A914GV32</accession>
<evidence type="ECO:0000313" key="2">
    <source>
        <dbReference type="Proteomes" id="UP000887572"/>
    </source>
</evidence>
<sequence>MEGQSLWPDHPTRIFVRARVPPSRKFMRFLQAHTLKKFLLIDAAAAVASSVAHRTAAARSPHDRPTGLASD</sequence>
<evidence type="ECO:0000313" key="3">
    <source>
        <dbReference type="WBParaSite" id="Gr19_v10_g1105.t1"/>
    </source>
</evidence>
<name>A0A914GV32_GLORO</name>
<dbReference type="AlphaFoldDB" id="A0A914GV32"/>
<keyword evidence="2" id="KW-1185">Reference proteome</keyword>
<evidence type="ECO:0000256" key="1">
    <source>
        <dbReference type="SAM" id="MobiDB-lite"/>
    </source>
</evidence>
<reference evidence="3" key="1">
    <citation type="submission" date="2022-11" db="UniProtKB">
        <authorList>
            <consortium name="WormBaseParasite"/>
        </authorList>
    </citation>
    <scope>IDENTIFICATION</scope>
</reference>
<proteinExistence type="predicted"/>
<dbReference type="WBParaSite" id="Gr19_v10_g1105.t1">
    <property type="protein sequence ID" value="Gr19_v10_g1105.t1"/>
    <property type="gene ID" value="Gr19_v10_g1105"/>
</dbReference>
<feature type="region of interest" description="Disordered" evidence="1">
    <location>
        <begin position="52"/>
        <end position="71"/>
    </location>
</feature>
<organism evidence="2 3">
    <name type="scientific">Globodera rostochiensis</name>
    <name type="common">Golden nematode worm</name>
    <name type="synonym">Heterodera rostochiensis</name>
    <dbReference type="NCBI Taxonomy" id="31243"/>
    <lineage>
        <taxon>Eukaryota</taxon>
        <taxon>Metazoa</taxon>
        <taxon>Ecdysozoa</taxon>
        <taxon>Nematoda</taxon>
        <taxon>Chromadorea</taxon>
        <taxon>Rhabditida</taxon>
        <taxon>Tylenchina</taxon>
        <taxon>Tylenchomorpha</taxon>
        <taxon>Tylenchoidea</taxon>
        <taxon>Heteroderidae</taxon>
        <taxon>Heteroderinae</taxon>
        <taxon>Globodera</taxon>
    </lineage>
</organism>
<protein>
    <submittedName>
        <fullName evidence="3">Uncharacterized protein</fullName>
    </submittedName>
</protein>